<dbReference type="Gene3D" id="3.40.1170.60">
    <property type="match status" value="1"/>
</dbReference>
<keyword evidence="7" id="KW-0742">SOS response</keyword>
<reference evidence="11 12" key="1">
    <citation type="submission" date="2014-07" db="EMBL/GenBank/DDBJ databases">
        <title>Comparative genomic insights into amoeba endosymbionts belonging to the families of Holosporaceae and Candidatus Midichloriaceae within Rickettsiales.</title>
        <authorList>
            <person name="Wang Z."/>
            <person name="Wu M."/>
        </authorList>
    </citation>
    <scope>NUCLEOTIDE SEQUENCE [LARGE SCALE GENOMIC DNA]</scope>
    <source>
        <strain evidence="11">PRA3</strain>
    </source>
</reference>
<dbReference type="InterPro" id="IPR017961">
    <property type="entry name" value="DNA_pol_Y-fam_little_finger"/>
</dbReference>
<dbReference type="Gene3D" id="3.30.1490.100">
    <property type="entry name" value="DNA polymerase, Y-family, little finger domain"/>
    <property type="match status" value="1"/>
</dbReference>
<dbReference type="CDD" id="cd01700">
    <property type="entry name" value="PolY_Pol_V_umuC"/>
    <property type="match status" value="1"/>
</dbReference>
<sequence>MIGLIDCNNFFVSCERVFRPDLAKKPVIVLSNNDGCVIARSNEVKALGIPMGIPYFKVRHIVEQHNIQLFSSNFALYGDLSARVMQTLESIVPTIEVYSVDEAFLDLSNMENLPEFGQKIRKTIHQHIGIPTSLGIAPTKTLAKIANLYAKKNSFHKGVCILSSESDIMSALMGIPVRDIWGIGRKISESLLRAGIRTGWDLYQADRSWIRRKYTVTGERLWMELHGIPCHTIDESPATRKSIQVTRSFSSGVSTMEELRQIIAGYASRAGEKLRQSQQRTQTLMVYIRTNKFRPQDPQVFRTGTITLPFPIYDDLAITTAACKVLEQIFLPGYKYIKAGVILLDFYPHNTIQLDLFAPSLPPQREEKTSNLAKAMDTINRRYGRSTIVHGSCGLNVKWKDRKERISPAYTTRWDDLLVVK</sequence>
<dbReference type="InterPro" id="IPR036775">
    <property type="entry name" value="DNA_pol_Y-fam_lit_finger_sf"/>
</dbReference>
<dbReference type="Proteomes" id="UP000028926">
    <property type="component" value="Chromosome"/>
</dbReference>
<dbReference type="PROSITE" id="PS50173">
    <property type="entry name" value="UMUC"/>
    <property type="match status" value="1"/>
</dbReference>
<comment type="catalytic activity">
    <reaction evidence="9">
        <text>DNA(n) + a 2'-deoxyribonucleoside 5'-triphosphate = DNA(n+1) + diphosphate</text>
        <dbReference type="Rhea" id="RHEA:22508"/>
        <dbReference type="Rhea" id="RHEA-COMP:17339"/>
        <dbReference type="Rhea" id="RHEA-COMP:17340"/>
        <dbReference type="ChEBI" id="CHEBI:33019"/>
        <dbReference type="ChEBI" id="CHEBI:61560"/>
        <dbReference type="ChEBI" id="CHEBI:173112"/>
        <dbReference type="EC" id="2.7.7.7"/>
    </reaction>
</comment>
<keyword evidence="6" id="KW-0234">DNA repair</keyword>
<dbReference type="Gene3D" id="3.30.70.270">
    <property type="match status" value="1"/>
</dbReference>
<dbReference type="SUPFAM" id="SSF56672">
    <property type="entry name" value="DNA/RNA polymerases"/>
    <property type="match status" value="1"/>
</dbReference>
<dbReference type="PANTHER" id="PTHR11076:SF34">
    <property type="entry name" value="PROTEIN UMUC"/>
    <property type="match status" value="1"/>
</dbReference>
<dbReference type="PANTHER" id="PTHR11076">
    <property type="entry name" value="DNA REPAIR POLYMERASE UMUC / TRANSFERASE FAMILY MEMBER"/>
    <property type="match status" value="1"/>
</dbReference>
<dbReference type="InterPro" id="IPR050116">
    <property type="entry name" value="DNA_polymerase-Y"/>
</dbReference>
<dbReference type="Pfam" id="PF11798">
    <property type="entry name" value="IMS_HHH"/>
    <property type="match status" value="1"/>
</dbReference>
<dbReference type="KEGG" id="paca:ID47_03360"/>
<evidence type="ECO:0000313" key="12">
    <source>
        <dbReference type="Proteomes" id="UP000028926"/>
    </source>
</evidence>
<name>A0A077AZ48_9PROT</name>
<dbReference type="AlphaFoldDB" id="A0A077AZ48"/>
<evidence type="ECO:0000256" key="6">
    <source>
        <dbReference type="ARBA" id="ARBA00023204"/>
    </source>
</evidence>
<dbReference type="GO" id="GO:0009432">
    <property type="term" value="P:SOS response"/>
    <property type="evidence" value="ECO:0007669"/>
    <property type="project" value="UniProtKB-KW"/>
</dbReference>
<evidence type="ECO:0000256" key="1">
    <source>
        <dbReference type="ARBA" id="ARBA00010945"/>
    </source>
</evidence>
<dbReference type="InterPro" id="IPR001126">
    <property type="entry name" value="UmuC"/>
</dbReference>
<feature type="domain" description="UmuC" evidence="10">
    <location>
        <begin position="2"/>
        <end position="184"/>
    </location>
</feature>
<dbReference type="eggNOG" id="COG0389">
    <property type="taxonomic scope" value="Bacteria"/>
</dbReference>
<accession>A0A077AZ48</accession>
<dbReference type="Pfam" id="PF11799">
    <property type="entry name" value="IMS_C"/>
    <property type="match status" value="1"/>
</dbReference>
<organism evidence="11 12">
    <name type="scientific">Candidatus Odyssella acanthamoebae</name>
    <dbReference type="NCBI Taxonomy" id="91604"/>
    <lineage>
        <taxon>Bacteria</taxon>
        <taxon>Pseudomonadati</taxon>
        <taxon>Pseudomonadota</taxon>
        <taxon>Alphaproteobacteria</taxon>
        <taxon>Holosporales</taxon>
        <taxon>Candidatus Paracaedibacteraceae</taxon>
        <taxon>Candidatus Odyssella</taxon>
    </lineage>
</organism>
<evidence type="ECO:0000256" key="3">
    <source>
        <dbReference type="ARBA" id="ARBA00012417"/>
    </source>
</evidence>
<evidence type="ECO:0000256" key="7">
    <source>
        <dbReference type="ARBA" id="ARBA00023236"/>
    </source>
</evidence>
<dbReference type="EMBL" id="CP008941">
    <property type="protein sequence ID" value="AIK95985.1"/>
    <property type="molecule type" value="Genomic_DNA"/>
</dbReference>
<keyword evidence="4" id="KW-0227">DNA damage</keyword>
<dbReference type="InterPro" id="IPR025188">
    <property type="entry name" value="DUF4113"/>
</dbReference>
<dbReference type="InterPro" id="IPR024728">
    <property type="entry name" value="PolY_HhH_motif"/>
</dbReference>
<dbReference type="GO" id="GO:0042276">
    <property type="term" value="P:error-prone translesion synthesis"/>
    <property type="evidence" value="ECO:0007669"/>
    <property type="project" value="TreeGrafter"/>
</dbReference>
<comment type="similarity">
    <text evidence="1">Belongs to the DNA polymerase type-Y family.</text>
</comment>
<dbReference type="GO" id="GO:0003887">
    <property type="term" value="F:DNA-directed DNA polymerase activity"/>
    <property type="evidence" value="ECO:0007669"/>
    <property type="project" value="UniProtKB-EC"/>
</dbReference>
<dbReference type="Pfam" id="PF13438">
    <property type="entry name" value="DUF4113"/>
    <property type="match status" value="1"/>
</dbReference>
<evidence type="ECO:0000256" key="4">
    <source>
        <dbReference type="ARBA" id="ARBA00022763"/>
    </source>
</evidence>
<evidence type="ECO:0000256" key="2">
    <source>
        <dbReference type="ARBA" id="ARBA00011245"/>
    </source>
</evidence>
<evidence type="ECO:0000256" key="9">
    <source>
        <dbReference type="ARBA" id="ARBA00049244"/>
    </source>
</evidence>
<dbReference type="InterPro" id="IPR043128">
    <property type="entry name" value="Rev_trsase/Diguanyl_cyclase"/>
</dbReference>
<proteinExistence type="inferred from homology"/>
<protein>
    <recommendedName>
        <fullName evidence="3">DNA-directed DNA polymerase</fullName>
        <ecNumber evidence="3">2.7.7.7</ecNumber>
    </recommendedName>
</protein>
<comment type="function">
    <text evidence="8">Poorly processive, error-prone DNA polymerase involved in untargeted mutagenesis. Copies undamaged DNA at stalled replication forks, which arise in vivo from mismatched or misaligned primer ends. These misaligned primers can be extended by PolIV. Exhibits no 3'-5' exonuclease (proofreading) activity. May be involved in translesional synthesis, in conjunction with the beta clamp from PolIII.</text>
</comment>
<evidence type="ECO:0000256" key="8">
    <source>
        <dbReference type="ARBA" id="ARBA00025589"/>
    </source>
</evidence>
<keyword evidence="12" id="KW-1185">Reference proteome</keyword>
<dbReference type="OrthoDB" id="9808813at2"/>
<dbReference type="RefSeq" id="WP_038463770.1">
    <property type="nucleotide sequence ID" value="NZ_CP008941.1"/>
</dbReference>
<dbReference type="Pfam" id="PF00817">
    <property type="entry name" value="IMS"/>
    <property type="match status" value="1"/>
</dbReference>
<gene>
    <name evidence="11" type="ORF">ID47_03360</name>
</gene>
<dbReference type="SUPFAM" id="SSF100879">
    <property type="entry name" value="Lesion bypass DNA polymerase (Y-family), little finger domain"/>
    <property type="match status" value="1"/>
</dbReference>
<dbReference type="HOGENOM" id="CLU_012348_3_0_5"/>
<dbReference type="STRING" id="91604.ID47_03360"/>
<dbReference type="Gene3D" id="1.10.150.20">
    <property type="entry name" value="5' to 3' exonuclease, C-terminal subdomain"/>
    <property type="match status" value="1"/>
</dbReference>
<dbReference type="GO" id="GO:0006281">
    <property type="term" value="P:DNA repair"/>
    <property type="evidence" value="ECO:0007669"/>
    <property type="project" value="UniProtKB-KW"/>
</dbReference>
<dbReference type="GO" id="GO:0005829">
    <property type="term" value="C:cytosol"/>
    <property type="evidence" value="ECO:0007669"/>
    <property type="project" value="TreeGrafter"/>
</dbReference>
<evidence type="ECO:0000313" key="11">
    <source>
        <dbReference type="EMBL" id="AIK95985.1"/>
    </source>
</evidence>
<keyword evidence="5" id="KW-0741">SOS mutagenesis</keyword>
<comment type="subunit">
    <text evidence="2">Monomer.</text>
</comment>
<evidence type="ECO:0000259" key="10">
    <source>
        <dbReference type="PROSITE" id="PS50173"/>
    </source>
</evidence>
<dbReference type="EC" id="2.7.7.7" evidence="3"/>
<evidence type="ECO:0000256" key="5">
    <source>
        <dbReference type="ARBA" id="ARBA00023199"/>
    </source>
</evidence>
<dbReference type="InterPro" id="IPR043502">
    <property type="entry name" value="DNA/RNA_pol_sf"/>
</dbReference>
<dbReference type="GO" id="GO:0003684">
    <property type="term" value="F:damaged DNA binding"/>
    <property type="evidence" value="ECO:0007669"/>
    <property type="project" value="InterPro"/>
</dbReference>